<dbReference type="PROSITE" id="PS50132">
    <property type="entry name" value="RGS"/>
    <property type="match status" value="2"/>
</dbReference>
<dbReference type="eggNOG" id="KOG3589">
    <property type="taxonomic scope" value="Eukaryota"/>
</dbReference>
<dbReference type="PANTHER" id="PTHR10845:SF259">
    <property type="entry name" value="RGS DOMAIN-CONTAINING PROTEIN-RELATED"/>
    <property type="match status" value="1"/>
</dbReference>
<organism evidence="3">
    <name type="scientific">Caenorhabditis brenneri</name>
    <name type="common">Nematode worm</name>
    <dbReference type="NCBI Taxonomy" id="135651"/>
    <lineage>
        <taxon>Eukaryota</taxon>
        <taxon>Metazoa</taxon>
        <taxon>Ecdysozoa</taxon>
        <taxon>Nematoda</taxon>
        <taxon>Chromadorea</taxon>
        <taxon>Rhabditida</taxon>
        <taxon>Rhabditina</taxon>
        <taxon>Rhabditomorpha</taxon>
        <taxon>Rhabditoidea</taxon>
        <taxon>Rhabditidae</taxon>
        <taxon>Peloderinae</taxon>
        <taxon>Caenorhabditis</taxon>
    </lineage>
</organism>
<dbReference type="EMBL" id="GL380031">
    <property type="protein sequence ID" value="EGT43398.1"/>
    <property type="molecule type" value="Genomic_DNA"/>
</dbReference>
<accession>G0P2T6</accession>
<dbReference type="PANTHER" id="PTHR10845">
    <property type="entry name" value="REGULATOR OF G PROTEIN SIGNALING"/>
    <property type="match status" value="1"/>
</dbReference>
<name>G0P2T6_CAEBE</name>
<dbReference type="AlphaFoldDB" id="G0P2T6"/>
<dbReference type="HOGENOM" id="CLU_700627_0_0_1"/>
<evidence type="ECO:0000313" key="3">
    <source>
        <dbReference type="Proteomes" id="UP000008068"/>
    </source>
</evidence>
<dbReference type="InterPro" id="IPR044926">
    <property type="entry name" value="RGS_subdomain_2"/>
</dbReference>
<dbReference type="Gene3D" id="1.10.196.10">
    <property type="match status" value="2"/>
</dbReference>
<dbReference type="SMART" id="SM00315">
    <property type="entry name" value="RGS"/>
    <property type="match status" value="1"/>
</dbReference>
<proteinExistence type="predicted"/>
<dbReference type="OrthoDB" id="196547at2759"/>
<feature type="domain" description="RGS" evidence="1">
    <location>
        <begin position="323"/>
        <end position="368"/>
    </location>
</feature>
<feature type="domain" description="RGS" evidence="1">
    <location>
        <begin position="170"/>
        <end position="236"/>
    </location>
</feature>
<dbReference type="STRING" id="135651.G0P2T6"/>
<sequence>MILRTFPQQPHFWIKTCIKAPVVQLEMLFAGPSSSPRQLKPPLKPRKELKDHNNIRTLPTQLTAYHPQAKQVRINGEPRPIDGLTSQLFRQANKKLLASTEFVRNGGKFDYGKFDKMIEGPKESSDEENEYEYVSNDDAGFPVTPKNAYLPLSIASKYPCREDVRQWEKSFECLLNNKFGCALFRHILRKEFSDETNDFFIDCEEFRKMRKGKRSTKQKAIEIYSEFVAEHSPKEVNLDSDTRAATLAAVEGDASRTPSTWLRTASNSLCRRTRTDGCFLRDRLFLDLLESNDNKGIRSKIDLSLSTSSLYPSQEDVWQWEKSFECLLKNIYGCALFRHFLKKEHSHKNMTFWLECEGVQENEGRKEVGNPEGHRNLQRVCCRTLAKGGINLNY</sequence>
<dbReference type="InterPro" id="IPR016137">
    <property type="entry name" value="RGS"/>
</dbReference>
<dbReference type="Gene3D" id="1.10.167.10">
    <property type="entry name" value="Regulator of G-protein Signalling 4, domain 2"/>
    <property type="match status" value="2"/>
</dbReference>
<evidence type="ECO:0000259" key="1">
    <source>
        <dbReference type="PROSITE" id="PS50132"/>
    </source>
</evidence>
<gene>
    <name evidence="2" type="ORF">CAEBREN_09269</name>
</gene>
<keyword evidence="3" id="KW-1185">Reference proteome</keyword>
<evidence type="ECO:0000313" key="2">
    <source>
        <dbReference type="EMBL" id="EGT43398.1"/>
    </source>
</evidence>
<dbReference type="PRINTS" id="PR01301">
    <property type="entry name" value="RGSPROTEIN"/>
</dbReference>
<dbReference type="Pfam" id="PF00615">
    <property type="entry name" value="RGS"/>
    <property type="match status" value="2"/>
</dbReference>
<dbReference type="InParanoid" id="G0P2T6"/>
<reference evidence="3" key="1">
    <citation type="submission" date="2011-07" db="EMBL/GenBank/DDBJ databases">
        <authorList>
            <consortium name="Caenorhabditis brenneri Sequencing and Analysis Consortium"/>
            <person name="Wilson R.K."/>
        </authorList>
    </citation>
    <scope>NUCLEOTIDE SEQUENCE [LARGE SCALE GENOMIC DNA]</scope>
    <source>
        <strain evidence="3">PB2801</strain>
    </source>
</reference>
<dbReference type="SUPFAM" id="SSF48097">
    <property type="entry name" value="Regulator of G-protein signaling, RGS"/>
    <property type="match status" value="2"/>
</dbReference>
<dbReference type="InterPro" id="IPR036305">
    <property type="entry name" value="RGS_sf"/>
</dbReference>
<protein>
    <recommendedName>
        <fullName evidence="1">RGS domain-containing protein</fullName>
    </recommendedName>
</protein>
<dbReference type="Proteomes" id="UP000008068">
    <property type="component" value="Unassembled WGS sequence"/>
</dbReference>
<dbReference type="InterPro" id="IPR024066">
    <property type="entry name" value="RGS_subdom1/3"/>
</dbReference>